<evidence type="ECO:0000313" key="8">
    <source>
        <dbReference type="Proteomes" id="UP000237351"/>
    </source>
</evidence>
<comment type="catalytic activity">
    <reaction evidence="1 5">
        <text>uridine(55) in tRNA = pseudouridine(55) in tRNA</text>
        <dbReference type="Rhea" id="RHEA:42532"/>
        <dbReference type="Rhea" id="RHEA-COMP:10101"/>
        <dbReference type="Rhea" id="RHEA-COMP:10102"/>
        <dbReference type="ChEBI" id="CHEBI:65314"/>
        <dbReference type="ChEBI" id="CHEBI:65315"/>
        <dbReference type="EC" id="5.4.99.25"/>
    </reaction>
</comment>
<evidence type="ECO:0000313" key="7">
    <source>
        <dbReference type="EMBL" id="ARN84568.1"/>
    </source>
</evidence>
<dbReference type="GO" id="GO:0160148">
    <property type="term" value="F:tRNA pseudouridine(55) synthase activity"/>
    <property type="evidence" value="ECO:0007669"/>
    <property type="project" value="UniProtKB-EC"/>
</dbReference>
<dbReference type="KEGG" id="naf:GQ61_03730"/>
<name>A0A1W6N480_9PROT</name>
<organism evidence="7 8">
    <name type="scientific">Candidatus Nucleicultrix amoebiphila FS5</name>
    <dbReference type="NCBI Taxonomy" id="1414854"/>
    <lineage>
        <taxon>Bacteria</taxon>
        <taxon>Pseudomonadati</taxon>
        <taxon>Pseudomonadota</taxon>
        <taxon>Alphaproteobacteria</taxon>
        <taxon>Holosporales</taxon>
        <taxon>Candidatus Nucleicultricaceae</taxon>
        <taxon>Candidatus Nucleicultrix</taxon>
    </lineage>
</organism>
<gene>
    <name evidence="5" type="primary">truB</name>
    <name evidence="7" type="ORF">GQ61_03730</name>
</gene>
<dbReference type="EC" id="5.4.99.25" evidence="5"/>
<dbReference type="EMBL" id="CP008743">
    <property type="protein sequence ID" value="ARN84568.1"/>
    <property type="molecule type" value="Genomic_DNA"/>
</dbReference>
<evidence type="ECO:0000259" key="6">
    <source>
        <dbReference type="Pfam" id="PF01509"/>
    </source>
</evidence>
<dbReference type="OrthoDB" id="9802309at2"/>
<dbReference type="Pfam" id="PF01509">
    <property type="entry name" value="TruB_N"/>
    <property type="match status" value="1"/>
</dbReference>
<comment type="similarity">
    <text evidence="2 5">Belongs to the pseudouridine synthase TruB family. Type 1 subfamily.</text>
</comment>
<keyword evidence="8" id="KW-1185">Reference proteome</keyword>
<dbReference type="GO" id="GO:0003723">
    <property type="term" value="F:RNA binding"/>
    <property type="evidence" value="ECO:0007669"/>
    <property type="project" value="InterPro"/>
</dbReference>
<feature type="active site" description="Nucleophile" evidence="5">
    <location>
        <position position="40"/>
    </location>
</feature>
<reference evidence="7 8" key="1">
    <citation type="submission" date="2014-06" db="EMBL/GenBank/DDBJ databases">
        <title>The genome of the endonuclear symbiont Nucleicultrix amoebiphila.</title>
        <authorList>
            <person name="Schulz F."/>
            <person name="Horn M."/>
        </authorList>
    </citation>
    <scope>NUCLEOTIDE SEQUENCE [LARGE SCALE GENOMIC DNA]</scope>
    <source>
        <strain evidence="7 8">FS5</strain>
    </source>
</reference>
<dbReference type="GO" id="GO:1990481">
    <property type="term" value="P:mRNA pseudouridine synthesis"/>
    <property type="evidence" value="ECO:0007669"/>
    <property type="project" value="TreeGrafter"/>
</dbReference>
<dbReference type="Proteomes" id="UP000237351">
    <property type="component" value="Chromosome"/>
</dbReference>
<dbReference type="PANTHER" id="PTHR13767:SF2">
    <property type="entry name" value="PSEUDOURIDYLATE SYNTHASE TRUB1"/>
    <property type="match status" value="1"/>
</dbReference>
<evidence type="ECO:0000256" key="3">
    <source>
        <dbReference type="ARBA" id="ARBA00022694"/>
    </source>
</evidence>
<protein>
    <recommendedName>
        <fullName evidence="5">tRNA pseudouridine synthase B</fullName>
        <ecNumber evidence="5">5.4.99.25</ecNumber>
    </recommendedName>
    <alternativeName>
        <fullName evidence="5">tRNA pseudouridine(55) synthase</fullName>
        <shortName evidence="5">Psi55 synthase</shortName>
    </alternativeName>
    <alternativeName>
        <fullName evidence="5">tRNA pseudouridylate synthase</fullName>
    </alternativeName>
    <alternativeName>
        <fullName evidence="5">tRNA-uridine isomerase</fullName>
    </alternativeName>
</protein>
<dbReference type="InterPro" id="IPR020103">
    <property type="entry name" value="PsdUridine_synth_cat_dom_sf"/>
</dbReference>
<dbReference type="CDD" id="cd02573">
    <property type="entry name" value="PseudoU_synth_EcTruB"/>
    <property type="match status" value="1"/>
</dbReference>
<evidence type="ECO:0000256" key="5">
    <source>
        <dbReference type="HAMAP-Rule" id="MF_01080"/>
    </source>
</evidence>
<dbReference type="STRING" id="1414854.GQ61_03730"/>
<dbReference type="PANTHER" id="PTHR13767">
    <property type="entry name" value="TRNA-PSEUDOURIDINE SYNTHASE"/>
    <property type="match status" value="1"/>
</dbReference>
<feature type="domain" description="Pseudouridine synthase II N-terminal" evidence="6">
    <location>
        <begin position="25"/>
        <end position="173"/>
    </location>
</feature>
<dbReference type="GO" id="GO:0031119">
    <property type="term" value="P:tRNA pseudouridine synthesis"/>
    <property type="evidence" value="ECO:0007669"/>
    <property type="project" value="UniProtKB-UniRule"/>
</dbReference>
<dbReference type="AlphaFoldDB" id="A0A1W6N480"/>
<proteinExistence type="inferred from homology"/>
<dbReference type="InterPro" id="IPR002501">
    <property type="entry name" value="PsdUridine_synth_N"/>
</dbReference>
<dbReference type="SUPFAM" id="SSF55120">
    <property type="entry name" value="Pseudouridine synthase"/>
    <property type="match status" value="1"/>
</dbReference>
<evidence type="ECO:0000256" key="4">
    <source>
        <dbReference type="ARBA" id="ARBA00023235"/>
    </source>
</evidence>
<accession>A0A1W6N480</accession>
<evidence type="ECO:0000256" key="1">
    <source>
        <dbReference type="ARBA" id="ARBA00000385"/>
    </source>
</evidence>
<dbReference type="Gene3D" id="3.30.2350.10">
    <property type="entry name" value="Pseudouridine synthase"/>
    <property type="match status" value="1"/>
</dbReference>
<dbReference type="RefSeq" id="WP_085784010.1">
    <property type="nucleotide sequence ID" value="NZ_CP008743.1"/>
</dbReference>
<keyword evidence="4 5" id="KW-0413">Isomerase</keyword>
<sequence>MIYHGWLILDKPKGVTSASVLNTLKKIIGRQKVGHLGTLDALATGVLPVALGEATKLIPFIKNEEKTYLFTIHWGEKRSTGDAKGEILATSNNRPTRKEIENILSSFLGPQLQKPPLYSALKIEGKRASDRVRAGETLDLKPRPIFIQSLDLIEYIDADHAKLRLHCSKGTYVRSLIEDMAQKLSTYAFADNIHRESSGNFNIKDAISIETLAKDPINLLERYVRALPVVLDDIPAMRVDDEKALLLRQGRFLARPSSELEGNLTPSDCLIALYDEQNRLLGIAKDQGNQIRPIRILNL</sequence>
<comment type="function">
    <text evidence="5">Responsible for synthesis of pseudouridine from uracil-55 in the psi GC loop of transfer RNAs.</text>
</comment>
<dbReference type="InterPro" id="IPR014780">
    <property type="entry name" value="tRNA_psdUridine_synth_TruB"/>
</dbReference>
<keyword evidence="3 5" id="KW-0819">tRNA processing</keyword>
<evidence type="ECO:0000256" key="2">
    <source>
        <dbReference type="ARBA" id="ARBA00005642"/>
    </source>
</evidence>
<dbReference type="NCBIfam" id="TIGR00431">
    <property type="entry name" value="TruB"/>
    <property type="match status" value="1"/>
</dbReference>
<dbReference type="HAMAP" id="MF_01080">
    <property type="entry name" value="TruB_bact"/>
    <property type="match status" value="1"/>
</dbReference>